<evidence type="ECO:0000313" key="2">
    <source>
        <dbReference type="Proteomes" id="UP000887574"/>
    </source>
</evidence>
<dbReference type="Proteomes" id="UP000887574">
    <property type="component" value="Unplaced"/>
</dbReference>
<feature type="region of interest" description="Disordered" evidence="1">
    <location>
        <begin position="285"/>
        <end position="345"/>
    </location>
</feature>
<protein>
    <submittedName>
        <fullName evidence="3">Uncharacterized protein</fullName>
    </submittedName>
</protein>
<organism evidence="2 3">
    <name type="scientific">Ditylenchus dipsaci</name>
    <dbReference type="NCBI Taxonomy" id="166011"/>
    <lineage>
        <taxon>Eukaryota</taxon>
        <taxon>Metazoa</taxon>
        <taxon>Ecdysozoa</taxon>
        <taxon>Nematoda</taxon>
        <taxon>Chromadorea</taxon>
        <taxon>Rhabditida</taxon>
        <taxon>Tylenchina</taxon>
        <taxon>Tylenchomorpha</taxon>
        <taxon>Sphaerularioidea</taxon>
        <taxon>Anguinidae</taxon>
        <taxon>Anguininae</taxon>
        <taxon>Ditylenchus</taxon>
    </lineage>
</organism>
<evidence type="ECO:0000313" key="3">
    <source>
        <dbReference type="WBParaSite" id="jg1018"/>
    </source>
</evidence>
<sequence length="668" mass="74028">MLVFEVQARVVCKALGNTNKCLAKSGKKKSMLKVRELLHAVGKKCGVDPYVIDNMDLENIVERAVAINEGRVLPDDNNEEPLPPNEPSPEPIQEDFNENIPPKKDPFLTPPITIRRHFVETLSDNSTSPTALPTPTKPFDNCALVAIDMPEDYAEEQALDWNEPMVVVGRPEQYIVERAAEIASPDKLDSTLPIVILDEVDTPEEPKKFKEKKQKYGRDPKKLLATYQEEWDRLERMSDRKLGPRRKSVLALNSSTSPVATTSTIAISPSPSLPITATIRLMNNNNNNNDGERGGEVVEGDIPTTSSNIAASTTSRSRSPTPTKIKKKVLSPPSTSNMERRATSPTAAKFLAAAAINAERRDSAAASSRRSSSSAGIKKIIHLFIEGRELPDDNNEEPLPPNEPSPEPIQEDFNDNIPPKKDPFLTPPITIRRHFVETLSDNSTSPTALPTPTKPFDNCALVAIDMPEDYAEEQALDWNEPMVVVGRPEQYIVERAAEIASPDKLDSTLPIVILDEVDTPEEPKKFKEKKQKYGRDPKKLLATYQEEWDRLERMSDRKLGQEETISPSPSLPITATIRLMNNNNNNNDGERVVKSRSPTPTKIKKKVLSPPSTSNMERRATSPTAAKFLAAAAINAERRDSAAASSRRSSSSAGIKRLIHLFIVNLEK</sequence>
<feature type="compositionally biased region" description="Low complexity" evidence="1">
    <location>
        <begin position="300"/>
        <end position="323"/>
    </location>
</feature>
<proteinExistence type="predicted"/>
<keyword evidence="2" id="KW-1185">Reference proteome</keyword>
<feature type="compositionally biased region" description="Pro residues" evidence="1">
    <location>
        <begin position="81"/>
        <end position="90"/>
    </location>
</feature>
<name>A0A915CLA1_9BILA</name>
<reference evidence="3" key="1">
    <citation type="submission" date="2022-11" db="UniProtKB">
        <authorList>
            <consortium name="WormBaseParasite"/>
        </authorList>
    </citation>
    <scope>IDENTIFICATION</scope>
</reference>
<feature type="region of interest" description="Disordered" evidence="1">
    <location>
        <begin position="71"/>
        <end position="96"/>
    </location>
</feature>
<evidence type="ECO:0000256" key="1">
    <source>
        <dbReference type="SAM" id="MobiDB-lite"/>
    </source>
</evidence>
<feature type="compositionally biased region" description="Pro residues" evidence="1">
    <location>
        <begin position="398"/>
        <end position="407"/>
    </location>
</feature>
<dbReference type="AlphaFoldDB" id="A0A915CLA1"/>
<accession>A0A915CLA1</accession>
<feature type="region of interest" description="Disordered" evidence="1">
    <location>
        <begin position="388"/>
        <end position="414"/>
    </location>
</feature>
<feature type="region of interest" description="Disordered" evidence="1">
    <location>
        <begin position="582"/>
        <end position="623"/>
    </location>
</feature>
<dbReference type="WBParaSite" id="jg1018">
    <property type="protein sequence ID" value="jg1018"/>
    <property type="gene ID" value="jg1018"/>
</dbReference>